<gene>
    <name evidence="2" type="ORF">GFH48_15580</name>
</gene>
<keyword evidence="1" id="KW-0472">Membrane</keyword>
<keyword evidence="3" id="KW-1185">Reference proteome</keyword>
<evidence type="ECO:0000313" key="2">
    <source>
        <dbReference type="EMBL" id="QFZ74492.1"/>
    </source>
</evidence>
<dbReference type="AlphaFoldDB" id="A0A5Q0LBL6"/>
<feature type="transmembrane region" description="Helical" evidence="1">
    <location>
        <begin position="73"/>
        <end position="91"/>
    </location>
</feature>
<keyword evidence="1" id="KW-0812">Transmembrane</keyword>
<organism evidence="2 3">
    <name type="scientific">Streptomyces fagopyri</name>
    <dbReference type="NCBI Taxonomy" id="2662397"/>
    <lineage>
        <taxon>Bacteria</taxon>
        <taxon>Bacillati</taxon>
        <taxon>Actinomycetota</taxon>
        <taxon>Actinomycetes</taxon>
        <taxon>Kitasatosporales</taxon>
        <taxon>Streptomycetaceae</taxon>
        <taxon>Streptomyces</taxon>
    </lineage>
</organism>
<name>A0A5Q0LBL6_9ACTN</name>
<dbReference type="Proteomes" id="UP000326179">
    <property type="component" value="Chromosome"/>
</dbReference>
<accession>A0A5Q0LBL6</accession>
<sequence length="103" mass="10774">MNMMWVTVTVLALGGAAAVGIVAITTGWLPPLGRDRVLRPKLWGYGELVSAAGLGVFMFLGPLRGPDIRMLPYALSGTAVFLVGSALQMAARRPGRPATPPVS</sequence>
<evidence type="ECO:0000313" key="3">
    <source>
        <dbReference type="Proteomes" id="UP000326179"/>
    </source>
</evidence>
<dbReference type="EMBL" id="CP045643">
    <property type="protein sequence ID" value="QFZ74492.1"/>
    <property type="molecule type" value="Genomic_DNA"/>
</dbReference>
<dbReference type="RefSeq" id="WP_153288814.1">
    <property type="nucleotide sequence ID" value="NZ_CP045643.1"/>
</dbReference>
<keyword evidence="1" id="KW-1133">Transmembrane helix</keyword>
<reference evidence="2 3" key="1">
    <citation type="submission" date="2019-10" db="EMBL/GenBank/DDBJ databases">
        <title>A novel species.</title>
        <authorList>
            <person name="Gao J."/>
        </authorList>
    </citation>
    <scope>NUCLEOTIDE SEQUENCE [LARGE SCALE GENOMIC DNA]</scope>
    <source>
        <strain evidence="2 3">QMT-28</strain>
    </source>
</reference>
<dbReference type="KEGG" id="sfy:GFH48_15580"/>
<feature type="transmembrane region" description="Helical" evidence="1">
    <location>
        <begin position="42"/>
        <end position="61"/>
    </location>
</feature>
<evidence type="ECO:0000256" key="1">
    <source>
        <dbReference type="SAM" id="Phobius"/>
    </source>
</evidence>
<proteinExistence type="predicted"/>
<protein>
    <submittedName>
        <fullName evidence="2">Uncharacterized protein</fullName>
    </submittedName>
</protein>